<dbReference type="EMBL" id="LJBN01000207">
    <property type="protein sequence ID" value="OOQ82907.1"/>
    <property type="molecule type" value="Genomic_DNA"/>
</dbReference>
<dbReference type="Pfam" id="PF00651">
    <property type="entry name" value="BTB"/>
    <property type="match status" value="1"/>
</dbReference>
<evidence type="ECO:0000313" key="4">
    <source>
        <dbReference type="Proteomes" id="UP000190744"/>
    </source>
</evidence>
<feature type="compositionally biased region" description="Basic and acidic residues" evidence="1">
    <location>
        <begin position="21"/>
        <end position="39"/>
    </location>
</feature>
<feature type="region of interest" description="Disordered" evidence="1">
    <location>
        <begin position="1"/>
        <end position="44"/>
    </location>
</feature>
<name>A0A1S9RBN2_PENBI</name>
<comment type="caution">
    <text evidence="3">The sequence shown here is derived from an EMBL/GenBank/DDBJ whole genome shotgun (WGS) entry which is preliminary data.</text>
</comment>
<dbReference type="Proteomes" id="UP000190744">
    <property type="component" value="Unassembled WGS sequence"/>
</dbReference>
<organism evidence="3 4">
    <name type="scientific">Penicillium brasilianum</name>
    <dbReference type="NCBI Taxonomy" id="104259"/>
    <lineage>
        <taxon>Eukaryota</taxon>
        <taxon>Fungi</taxon>
        <taxon>Dikarya</taxon>
        <taxon>Ascomycota</taxon>
        <taxon>Pezizomycotina</taxon>
        <taxon>Eurotiomycetes</taxon>
        <taxon>Eurotiomycetidae</taxon>
        <taxon>Eurotiales</taxon>
        <taxon>Aspergillaceae</taxon>
        <taxon>Penicillium</taxon>
    </lineage>
</organism>
<dbReference type="CDD" id="cd18186">
    <property type="entry name" value="BTB_POZ_ZBTB_KLHL-like"/>
    <property type="match status" value="1"/>
</dbReference>
<dbReference type="InterPro" id="IPR011333">
    <property type="entry name" value="SKP1/BTB/POZ_sf"/>
</dbReference>
<evidence type="ECO:0000259" key="2">
    <source>
        <dbReference type="PROSITE" id="PS50097"/>
    </source>
</evidence>
<gene>
    <name evidence="3" type="ORF">PEBR_36832</name>
</gene>
<proteinExistence type="predicted"/>
<dbReference type="PANTHER" id="PTHR47843:SF7">
    <property type="entry name" value="BTB DOMAIN-CONTAINING PROTEIN"/>
    <property type="match status" value="1"/>
</dbReference>
<evidence type="ECO:0000313" key="3">
    <source>
        <dbReference type="EMBL" id="OOQ82907.1"/>
    </source>
</evidence>
<evidence type="ECO:0000256" key="1">
    <source>
        <dbReference type="SAM" id="MobiDB-lite"/>
    </source>
</evidence>
<dbReference type="AlphaFoldDB" id="A0A1S9RBN2"/>
<dbReference type="SUPFAM" id="SSF54695">
    <property type="entry name" value="POZ domain"/>
    <property type="match status" value="1"/>
</dbReference>
<dbReference type="InterPro" id="IPR000210">
    <property type="entry name" value="BTB/POZ_dom"/>
</dbReference>
<feature type="compositionally biased region" description="Basic residues" evidence="1">
    <location>
        <begin position="11"/>
        <end position="20"/>
    </location>
</feature>
<protein>
    <recommendedName>
        <fullName evidence="2">BTB domain-containing protein</fullName>
    </recommendedName>
</protein>
<accession>A0A1S9RBN2</accession>
<feature type="compositionally biased region" description="Polar residues" evidence="1">
    <location>
        <begin position="1"/>
        <end position="10"/>
    </location>
</feature>
<sequence>MFKRSFSSKNRAGKTVKPSKKKYDEQAKDKMQQSMEKGETSSAGRCPLTSPIITMVVGQEERLFAAHEDVLSVSPYFRSALKERSLEDGSKQLALPDEEPEILSCVLEFLYKGDYYPRLLHSKRRDSWQLENAQDTSNNGGRGSSEATFFHPGVGDVVLRDTVVYCVAEKYGLEGLKRLALRKQGLQMGIPADVILRSARYAYDNTPDSESRLRAHYLALIIRTRRTFKRSGTMQMEMEMGGKMFFDLFVAMCNHMDDLVEIR</sequence>
<dbReference type="PROSITE" id="PS50097">
    <property type="entry name" value="BTB"/>
    <property type="match status" value="1"/>
</dbReference>
<reference evidence="4" key="1">
    <citation type="submission" date="2015-09" db="EMBL/GenBank/DDBJ databases">
        <authorList>
            <person name="Fill T.P."/>
            <person name="Baretta J.F."/>
            <person name="de Almeida L.G."/>
            <person name="Rocha M."/>
            <person name="de Souza D.H."/>
            <person name="Malavazi I."/>
            <person name="Cerdeira L.T."/>
            <person name="Hong H."/>
            <person name="Samborskyy M."/>
            <person name="de Vasconcelos A.T."/>
            <person name="Leadlay P."/>
            <person name="Rodrigues-Filho E."/>
        </authorList>
    </citation>
    <scope>NUCLEOTIDE SEQUENCE [LARGE SCALE GENOMIC DNA]</scope>
    <source>
        <strain evidence="4">LaBioMMi 136</strain>
    </source>
</reference>
<dbReference type="Gene3D" id="3.30.710.10">
    <property type="entry name" value="Potassium Channel Kv1.1, Chain A"/>
    <property type="match status" value="1"/>
</dbReference>
<dbReference type="PANTHER" id="PTHR47843">
    <property type="entry name" value="BTB DOMAIN-CONTAINING PROTEIN-RELATED"/>
    <property type="match status" value="1"/>
</dbReference>
<feature type="domain" description="BTB" evidence="2">
    <location>
        <begin position="53"/>
        <end position="114"/>
    </location>
</feature>